<dbReference type="Proteomes" id="UP000193144">
    <property type="component" value="Unassembled WGS sequence"/>
</dbReference>
<keyword evidence="3" id="KW-1185">Reference proteome</keyword>
<comment type="caution">
    <text evidence="2">The sequence shown here is derived from an EMBL/GenBank/DDBJ whole genome shotgun (WGS) entry which is preliminary data.</text>
</comment>
<name>A0A1Y2A8E3_9PLEO</name>
<sequence>MPAQPQTIHDLEKGLQNLQIQPGISKNSTRYLILEGVVEVLRVYRLHVEEKIRMAEEERGRARERRHHRHGKHRHRDKGRDNDHVISDPNIRSNQDLRYMMSGGAGPLHKDAPPGERGHVQIVEPEGHKNEQHRCHHGKRKRSPPLGPPPTYKPKLGWTLGFGRYVKRCIKYEAERRAKEARRQKRKADRDARKKTKSADHGNAAGHVAGGHSHAAGEHPGHSPRRANDYEGYERVYEPIAQWRQEGERTPEDQHTPRADIPVYEANSQRHAVEE</sequence>
<feature type="compositionally biased region" description="Polar residues" evidence="1">
    <location>
        <begin position="266"/>
        <end position="275"/>
    </location>
</feature>
<accession>A0A1Y2A8E3</accession>
<evidence type="ECO:0000256" key="1">
    <source>
        <dbReference type="SAM" id="MobiDB-lite"/>
    </source>
</evidence>
<feature type="region of interest" description="Disordered" evidence="1">
    <location>
        <begin position="177"/>
        <end position="275"/>
    </location>
</feature>
<evidence type="ECO:0000313" key="2">
    <source>
        <dbReference type="EMBL" id="ORY18778.1"/>
    </source>
</evidence>
<feature type="region of interest" description="Disordered" evidence="1">
    <location>
        <begin position="127"/>
        <end position="157"/>
    </location>
</feature>
<evidence type="ECO:0000313" key="3">
    <source>
        <dbReference type="Proteomes" id="UP000193144"/>
    </source>
</evidence>
<feature type="compositionally biased region" description="Basic residues" evidence="1">
    <location>
        <begin position="62"/>
        <end position="77"/>
    </location>
</feature>
<organism evidence="2 3">
    <name type="scientific">Clohesyomyces aquaticus</name>
    <dbReference type="NCBI Taxonomy" id="1231657"/>
    <lineage>
        <taxon>Eukaryota</taxon>
        <taxon>Fungi</taxon>
        <taxon>Dikarya</taxon>
        <taxon>Ascomycota</taxon>
        <taxon>Pezizomycotina</taxon>
        <taxon>Dothideomycetes</taxon>
        <taxon>Pleosporomycetidae</taxon>
        <taxon>Pleosporales</taxon>
        <taxon>Lindgomycetaceae</taxon>
        <taxon>Clohesyomyces</taxon>
    </lineage>
</organism>
<gene>
    <name evidence="2" type="ORF">BCR34DRAFT_582711</name>
</gene>
<proteinExistence type="predicted"/>
<dbReference type="EMBL" id="MCFA01000005">
    <property type="protein sequence ID" value="ORY18778.1"/>
    <property type="molecule type" value="Genomic_DNA"/>
</dbReference>
<reference evidence="2 3" key="1">
    <citation type="submission" date="2016-07" db="EMBL/GenBank/DDBJ databases">
        <title>Pervasive Adenine N6-methylation of Active Genes in Fungi.</title>
        <authorList>
            <consortium name="DOE Joint Genome Institute"/>
            <person name="Mondo S.J."/>
            <person name="Dannebaum R.O."/>
            <person name="Kuo R.C."/>
            <person name="Labutti K."/>
            <person name="Haridas S."/>
            <person name="Kuo A."/>
            <person name="Salamov A."/>
            <person name="Ahrendt S.R."/>
            <person name="Lipzen A."/>
            <person name="Sullivan W."/>
            <person name="Andreopoulos W.B."/>
            <person name="Clum A."/>
            <person name="Lindquist E."/>
            <person name="Daum C."/>
            <person name="Ramamoorthy G.K."/>
            <person name="Gryganskyi A."/>
            <person name="Culley D."/>
            <person name="Magnuson J.K."/>
            <person name="James T.Y."/>
            <person name="O'Malley M.A."/>
            <person name="Stajich J.E."/>
            <person name="Spatafora J.W."/>
            <person name="Visel A."/>
            <person name="Grigoriev I.V."/>
        </authorList>
    </citation>
    <scope>NUCLEOTIDE SEQUENCE [LARGE SCALE GENOMIC DNA]</scope>
    <source>
        <strain evidence="2 3">CBS 115471</strain>
    </source>
</reference>
<feature type="compositionally biased region" description="Basic and acidic residues" evidence="1">
    <location>
        <begin position="215"/>
        <end position="237"/>
    </location>
</feature>
<feature type="compositionally biased region" description="Basic and acidic residues" evidence="1">
    <location>
        <begin position="188"/>
        <end position="200"/>
    </location>
</feature>
<feature type="compositionally biased region" description="Basic and acidic residues" evidence="1">
    <location>
        <begin position="108"/>
        <end position="120"/>
    </location>
</feature>
<dbReference type="AlphaFoldDB" id="A0A1Y2A8E3"/>
<feature type="compositionally biased region" description="Basic residues" evidence="1">
    <location>
        <begin position="134"/>
        <end position="143"/>
    </location>
</feature>
<feature type="region of interest" description="Disordered" evidence="1">
    <location>
        <begin position="56"/>
        <end position="95"/>
    </location>
</feature>
<protein>
    <submittedName>
        <fullName evidence="2">Uncharacterized protein</fullName>
    </submittedName>
</protein>
<feature type="region of interest" description="Disordered" evidence="1">
    <location>
        <begin position="101"/>
        <end position="120"/>
    </location>
</feature>
<feature type="compositionally biased region" description="Low complexity" evidence="1">
    <location>
        <begin position="201"/>
        <end position="214"/>
    </location>
</feature>
<feature type="compositionally biased region" description="Basic and acidic residues" evidence="1">
    <location>
        <begin position="245"/>
        <end position="258"/>
    </location>
</feature>